<feature type="domain" description="J" evidence="3">
    <location>
        <begin position="821"/>
        <end position="885"/>
    </location>
</feature>
<keyword evidence="2" id="KW-0472">Membrane</keyword>
<proteinExistence type="predicted"/>
<keyword evidence="2" id="KW-1133">Transmembrane helix</keyword>
<accession>A0ABM0K2A9</accession>
<evidence type="ECO:0000313" key="4">
    <source>
        <dbReference type="Proteomes" id="UP000694888"/>
    </source>
</evidence>
<feature type="compositionally biased region" description="Low complexity" evidence="1">
    <location>
        <begin position="270"/>
        <end position="280"/>
    </location>
</feature>
<feature type="compositionally biased region" description="Polar residues" evidence="1">
    <location>
        <begin position="366"/>
        <end position="377"/>
    </location>
</feature>
<sequence>MDDGEDPLGKISRQLSELAAAPSSPVSVGVQPLLGADDGSQWTQFSGISPQHNAGVRSLYTWNPMTLPDYQSMSPPPPVSHHDGTGVHVPPPSLSPQSPRLGGMNEFIQQHRQFEWKGEEVTPRYQVSGDLSGRFVDVDQSRMAAMNSDVQRQAYLGQGFHAPDPSVFRGDDFMGSPGMSGGGSPTPRSFASAMSHPLERSLSDVQPRASNFGHTFSAQLSAESYLPEETSMASNRGMHQSPLPHDSSVPHVLPSRLRFDPRMPPPPLFPVQSSVSESSVMEPHRLSSQPPNGREYSHLQGTSGINIDLGTNIEPGSRHYANNTSKHVASDEGREIYEAAMSQWNSSGHGHQRDSSSPASPVGTKPESQSAETTKPSYSDIAKTPKTGASASVKTTGLGFYDLENKLSESGSKPQGKKPPAKKEGKPFRPHIKRTSSGSKYWPRGSLGGDADQHRTSPTSRYGLDSFDDHVLSPGSSSENLSPAGKIRRSSGSSAGSSAGVLEDISLGTTLSSVTREDGEHQTLPSPTAAKCSDTKNSTSQPASSGESLFFDPRRIFQTKNTNKSRAQSQQGQQAASKNKGHAANVLEDTSSAASSSQGDMVLNNGKPTASNSSSKLSSSARQHDYINNDLRDTSKLTNQAAAAESSQQTHSKSHREPRSGTGKRSSGRSNNGVCRRDRRKSPDMPRNSHSEEVPNERNRFSFLSDHMDMEKIEEWCSVAWDQLKVWGNLLFAATMSLFIYLLGVVLYLASGAVQLMVVLVSRGWQLVRERLLRGWLGSDGGQGWSGRDVPRRRVGLEENINLPATGEEAMKRLLACKGKDPYSILGLRADSTDEDIKRYYRKQAVLVHPDKNQEPGAEEAFKVLGHAFEMIGEPSKRKQYDSHTQEANEAEAMREFADMLSKLQTKLQEAANIMHCDNCGGKHRRVPVDRPFYSARFCQRCNVHHSAKEGDVWAESKMLGFYWHYYALMEGHVFDITEWMKCHKEFFQHMKANTHGVSYRIATDGNRKNRHHHQPGHGEAKWEDIINRLFSKASNGGGDGTSWTPPHVNADMGWGAQAGASAAATTANAKKSRRRKKR</sequence>
<feature type="compositionally biased region" description="Polar residues" evidence="1">
    <location>
        <begin position="343"/>
        <end position="359"/>
    </location>
</feature>
<dbReference type="PRINTS" id="PR00625">
    <property type="entry name" value="JDOMAIN"/>
</dbReference>
<feature type="transmembrane region" description="Helical" evidence="2">
    <location>
        <begin position="738"/>
        <end position="761"/>
    </location>
</feature>
<dbReference type="PANTHER" id="PTHR44665">
    <property type="entry name" value="DNAJ HOMOLOG SUBFAMILY C MEMBER 14"/>
    <property type="match status" value="1"/>
</dbReference>
<dbReference type="InterPro" id="IPR036869">
    <property type="entry name" value="J_dom_sf"/>
</dbReference>
<dbReference type="SUPFAM" id="SSF46565">
    <property type="entry name" value="Chaperone J-domain"/>
    <property type="match status" value="1"/>
</dbReference>
<feature type="compositionally biased region" description="Polar residues" evidence="1">
    <location>
        <begin position="535"/>
        <end position="547"/>
    </location>
</feature>
<keyword evidence="2" id="KW-0812">Transmembrane</keyword>
<feature type="compositionally biased region" description="Low complexity" evidence="1">
    <location>
        <begin position="611"/>
        <end position="620"/>
    </location>
</feature>
<dbReference type="Gene3D" id="1.10.287.110">
    <property type="entry name" value="DnaJ domain"/>
    <property type="match status" value="1"/>
</dbReference>
<dbReference type="InterPro" id="IPR001623">
    <property type="entry name" value="DnaJ_domain"/>
</dbReference>
<name>A0ABM0K2A9_APLCA</name>
<dbReference type="InterPro" id="IPR052317">
    <property type="entry name" value="Viral_replicn-host_int_reg"/>
</dbReference>
<feature type="region of interest" description="Disordered" evidence="1">
    <location>
        <begin position="1060"/>
        <end position="1079"/>
    </location>
</feature>
<dbReference type="Pfam" id="PF00226">
    <property type="entry name" value="DnaJ"/>
    <property type="match status" value="1"/>
</dbReference>
<evidence type="ECO:0000259" key="3">
    <source>
        <dbReference type="PROSITE" id="PS50076"/>
    </source>
</evidence>
<keyword evidence="4" id="KW-1185">Reference proteome</keyword>
<dbReference type="GeneID" id="101857275"/>
<dbReference type="RefSeq" id="XP_005107060.2">
    <property type="nucleotide sequence ID" value="XM_005107003.3"/>
</dbReference>
<feature type="region of interest" description="Disordered" evidence="1">
    <location>
        <begin position="637"/>
        <end position="696"/>
    </location>
</feature>
<protein>
    <submittedName>
        <fullName evidence="5">DnaJ homolog dnj-5</fullName>
    </submittedName>
</protein>
<feature type="compositionally biased region" description="Basic and acidic residues" evidence="1">
    <location>
        <begin position="681"/>
        <end position="696"/>
    </location>
</feature>
<dbReference type="SMART" id="SM00271">
    <property type="entry name" value="DnaJ"/>
    <property type="match status" value="1"/>
</dbReference>
<reference evidence="5" key="1">
    <citation type="submission" date="2025-08" db="UniProtKB">
        <authorList>
            <consortium name="RefSeq"/>
        </authorList>
    </citation>
    <scope>IDENTIFICATION</scope>
</reference>
<feature type="compositionally biased region" description="Low complexity" evidence="1">
    <location>
        <begin position="564"/>
        <end position="578"/>
    </location>
</feature>
<dbReference type="PANTHER" id="PTHR44665:SF1">
    <property type="entry name" value="DNAJ HOMOLOG SUBFAMILY C MEMBER 14"/>
    <property type="match status" value="1"/>
</dbReference>
<feature type="region of interest" description="Disordered" evidence="1">
    <location>
        <begin position="71"/>
        <end position="98"/>
    </location>
</feature>
<feature type="compositionally biased region" description="Low complexity" evidence="1">
    <location>
        <begin position="1060"/>
        <end position="1070"/>
    </location>
</feature>
<organism evidence="4 5">
    <name type="scientific">Aplysia californica</name>
    <name type="common">California sea hare</name>
    <dbReference type="NCBI Taxonomy" id="6500"/>
    <lineage>
        <taxon>Eukaryota</taxon>
        <taxon>Metazoa</taxon>
        <taxon>Spiralia</taxon>
        <taxon>Lophotrochozoa</taxon>
        <taxon>Mollusca</taxon>
        <taxon>Gastropoda</taxon>
        <taxon>Heterobranchia</taxon>
        <taxon>Euthyneura</taxon>
        <taxon>Tectipleura</taxon>
        <taxon>Aplysiida</taxon>
        <taxon>Aplysioidea</taxon>
        <taxon>Aplysiidae</taxon>
        <taxon>Aplysia</taxon>
    </lineage>
</organism>
<feature type="region of interest" description="Disordered" evidence="1">
    <location>
        <begin position="343"/>
        <end position="393"/>
    </location>
</feature>
<dbReference type="PROSITE" id="PS50076">
    <property type="entry name" value="DNAJ_2"/>
    <property type="match status" value="1"/>
</dbReference>
<dbReference type="Pfam" id="PF14901">
    <property type="entry name" value="Jiv90"/>
    <property type="match status" value="1"/>
</dbReference>
<dbReference type="Proteomes" id="UP000694888">
    <property type="component" value="Unplaced"/>
</dbReference>
<feature type="region of interest" description="Disordered" evidence="1">
    <location>
        <begin position="227"/>
        <end position="249"/>
    </location>
</feature>
<feature type="compositionally biased region" description="Polar residues" evidence="1">
    <location>
        <begin position="588"/>
        <end position="599"/>
    </location>
</feature>
<gene>
    <name evidence="5" type="primary">LOC101857275</name>
</gene>
<feature type="compositionally biased region" description="Low complexity" evidence="1">
    <location>
        <begin position="660"/>
        <end position="673"/>
    </location>
</feature>
<evidence type="ECO:0000256" key="1">
    <source>
        <dbReference type="SAM" id="MobiDB-lite"/>
    </source>
</evidence>
<feature type="compositionally biased region" description="Low complexity" evidence="1">
    <location>
        <begin position="490"/>
        <end position="500"/>
    </location>
</feature>
<dbReference type="InterPro" id="IPR032843">
    <property type="entry name" value="Jiv"/>
</dbReference>
<feature type="compositionally biased region" description="Polar residues" evidence="1">
    <location>
        <begin position="637"/>
        <end position="651"/>
    </location>
</feature>
<evidence type="ECO:0000256" key="2">
    <source>
        <dbReference type="SAM" id="Phobius"/>
    </source>
</evidence>
<feature type="region of interest" description="Disordered" evidence="1">
    <location>
        <begin position="270"/>
        <end position="301"/>
    </location>
</feature>
<evidence type="ECO:0000313" key="5">
    <source>
        <dbReference type="RefSeq" id="XP_005107060.2"/>
    </source>
</evidence>
<feature type="region of interest" description="Disordered" evidence="1">
    <location>
        <begin position="406"/>
        <end position="501"/>
    </location>
</feature>
<feature type="region of interest" description="Disordered" evidence="1">
    <location>
        <begin position="513"/>
        <end position="622"/>
    </location>
</feature>
<dbReference type="CDD" id="cd06257">
    <property type="entry name" value="DnaJ"/>
    <property type="match status" value="1"/>
</dbReference>